<dbReference type="AlphaFoldDB" id="A0A1S2VH37"/>
<feature type="signal peptide" evidence="1">
    <location>
        <begin position="1"/>
        <end position="19"/>
    </location>
</feature>
<sequence length="181" mass="19310">MKTSLLTLLGIVAGFVATAQTQWKPTTASVSFRIKNAGLAVNGTFGGFQGQLLFDPANPEKSVLIASVDAKAVDTGIGLRNDHLRKKEYLDVASFPRVTLKSTRITAKGNGMYTGAFELSLKGVTRPVSFPFTFTNGTFDGGFIIDRRDFGVGKNSLIMGDEVTITIHVQSVPVPAVAEAK</sequence>
<evidence type="ECO:0000313" key="4">
    <source>
        <dbReference type="Proteomes" id="UP000181790"/>
    </source>
</evidence>
<feature type="chain" id="PRO_5010160757" description="Lipid/polyisoprenoid-binding YceI-like domain-containing protein" evidence="1">
    <location>
        <begin position="20"/>
        <end position="181"/>
    </location>
</feature>
<dbReference type="SUPFAM" id="SSF101874">
    <property type="entry name" value="YceI-like"/>
    <property type="match status" value="1"/>
</dbReference>
<keyword evidence="1" id="KW-0732">Signal</keyword>
<proteinExistence type="predicted"/>
<keyword evidence="4" id="KW-1185">Reference proteome</keyword>
<dbReference type="PANTHER" id="PTHR34406:SF1">
    <property type="entry name" value="PROTEIN YCEI"/>
    <property type="match status" value="1"/>
</dbReference>
<dbReference type="InterPro" id="IPR036761">
    <property type="entry name" value="TTHA0802/YceI-like_sf"/>
</dbReference>
<feature type="domain" description="Lipid/polyisoprenoid-binding YceI-like" evidence="2">
    <location>
        <begin position="22"/>
        <end position="172"/>
    </location>
</feature>
<dbReference type="PANTHER" id="PTHR34406">
    <property type="entry name" value="PROTEIN YCEI"/>
    <property type="match status" value="1"/>
</dbReference>
<accession>A0A1S2VH37</accession>
<dbReference type="SMART" id="SM00867">
    <property type="entry name" value="YceI"/>
    <property type="match status" value="1"/>
</dbReference>
<protein>
    <recommendedName>
        <fullName evidence="2">Lipid/polyisoprenoid-binding YceI-like domain-containing protein</fullName>
    </recommendedName>
</protein>
<name>A0A1S2VH37_9BACT</name>
<organism evidence="3 4">
    <name type="scientific">Arsenicibacter rosenii</name>
    <dbReference type="NCBI Taxonomy" id="1750698"/>
    <lineage>
        <taxon>Bacteria</taxon>
        <taxon>Pseudomonadati</taxon>
        <taxon>Bacteroidota</taxon>
        <taxon>Cytophagia</taxon>
        <taxon>Cytophagales</taxon>
        <taxon>Spirosomataceae</taxon>
        <taxon>Arsenicibacter</taxon>
    </lineage>
</organism>
<dbReference type="OrthoDB" id="9811006at2"/>
<dbReference type="Pfam" id="PF04264">
    <property type="entry name" value="YceI"/>
    <property type="match status" value="1"/>
</dbReference>
<reference evidence="3 4" key="1">
    <citation type="submission" date="2016-10" db="EMBL/GenBank/DDBJ databases">
        <title>Arsenicibacter rosenii gen. nov., sp. nov., an efficient arsenic-methylating bacterium isolated from an arsenic-contaminated paddy soil.</title>
        <authorList>
            <person name="Huang K."/>
        </authorList>
    </citation>
    <scope>NUCLEOTIDE SEQUENCE [LARGE SCALE GENOMIC DNA]</scope>
    <source>
        <strain evidence="3 4">SM-1</strain>
    </source>
</reference>
<evidence type="ECO:0000259" key="2">
    <source>
        <dbReference type="SMART" id="SM00867"/>
    </source>
</evidence>
<dbReference type="RefSeq" id="WP_071504967.1">
    <property type="nucleotide sequence ID" value="NZ_MORL01000012.1"/>
</dbReference>
<dbReference type="Gene3D" id="2.40.128.110">
    <property type="entry name" value="Lipid/polyisoprenoid-binding, YceI-like"/>
    <property type="match status" value="1"/>
</dbReference>
<gene>
    <name evidence="3" type="ORF">BLX24_19980</name>
</gene>
<evidence type="ECO:0000256" key="1">
    <source>
        <dbReference type="SAM" id="SignalP"/>
    </source>
</evidence>
<comment type="caution">
    <text evidence="3">The sequence shown here is derived from an EMBL/GenBank/DDBJ whole genome shotgun (WGS) entry which is preliminary data.</text>
</comment>
<dbReference type="InterPro" id="IPR007372">
    <property type="entry name" value="Lipid/polyisoprenoid-bd_YceI"/>
</dbReference>
<dbReference type="Proteomes" id="UP000181790">
    <property type="component" value="Unassembled WGS sequence"/>
</dbReference>
<dbReference type="EMBL" id="MORL01000012">
    <property type="protein sequence ID" value="OIN57506.1"/>
    <property type="molecule type" value="Genomic_DNA"/>
</dbReference>
<evidence type="ECO:0000313" key="3">
    <source>
        <dbReference type="EMBL" id="OIN57506.1"/>
    </source>
</evidence>